<dbReference type="InterPro" id="IPR003761">
    <property type="entry name" value="Exonuc_VII_S"/>
</dbReference>
<evidence type="ECO:0000256" key="5">
    <source>
        <dbReference type="ARBA" id="ARBA00022839"/>
    </source>
</evidence>
<evidence type="ECO:0000256" key="4">
    <source>
        <dbReference type="ARBA" id="ARBA00022801"/>
    </source>
</evidence>
<dbReference type="Proteomes" id="UP000837803">
    <property type="component" value="Unassembled WGS sequence"/>
</dbReference>
<name>A0ABN8FAB3_9BACT</name>
<evidence type="ECO:0000256" key="2">
    <source>
        <dbReference type="ARBA" id="ARBA00022490"/>
    </source>
</evidence>
<evidence type="ECO:0000313" key="6">
    <source>
        <dbReference type="EMBL" id="CAH1002199.1"/>
    </source>
</evidence>
<organism evidence="6 7">
    <name type="scientific">Neolewinella maritima</name>
    <dbReference type="NCBI Taxonomy" id="1383882"/>
    <lineage>
        <taxon>Bacteria</taxon>
        <taxon>Pseudomonadati</taxon>
        <taxon>Bacteroidota</taxon>
        <taxon>Saprospiria</taxon>
        <taxon>Saprospirales</taxon>
        <taxon>Lewinellaceae</taxon>
        <taxon>Neolewinella</taxon>
    </lineage>
</organism>
<keyword evidence="3" id="KW-0540">Nuclease</keyword>
<dbReference type="Gene3D" id="1.10.287.1040">
    <property type="entry name" value="Exonuclease VII, small subunit"/>
    <property type="match status" value="1"/>
</dbReference>
<dbReference type="Pfam" id="PF02609">
    <property type="entry name" value="Exonuc_VII_S"/>
    <property type="match status" value="1"/>
</dbReference>
<accession>A0ABN8FAB3</accession>
<keyword evidence="7" id="KW-1185">Reference proteome</keyword>
<sequence>MTYAEATAELEQILAQLREVPADIDQLHGRVARAEQLLVACRAKLRGVEEGLAELRQQTE</sequence>
<dbReference type="EMBL" id="CAKLPZ010000004">
    <property type="protein sequence ID" value="CAH1002199.1"/>
    <property type="molecule type" value="Genomic_DNA"/>
</dbReference>
<comment type="similarity">
    <text evidence="1">Belongs to the XseB family.</text>
</comment>
<evidence type="ECO:0000313" key="7">
    <source>
        <dbReference type="Proteomes" id="UP000837803"/>
    </source>
</evidence>
<reference evidence="6" key="1">
    <citation type="submission" date="2021-12" db="EMBL/GenBank/DDBJ databases">
        <authorList>
            <person name="Rodrigo-Torres L."/>
            <person name="Arahal R. D."/>
            <person name="Lucena T."/>
        </authorList>
    </citation>
    <scope>NUCLEOTIDE SEQUENCE</scope>
    <source>
        <strain evidence="6">CECT 8419</strain>
    </source>
</reference>
<dbReference type="InterPro" id="IPR037004">
    <property type="entry name" value="Exonuc_VII_ssu_sf"/>
</dbReference>
<keyword evidence="5" id="KW-0269">Exonuclease</keyword>
<evidence type="ECO:0000256" key="1">
    <source>
        <dbReference type="ARBA" id="ARBA00009998"/>
    </source>
</evidence>
<dbReference type="RefSeq" id="WP_238752059.1">
    <property type="nucleotide sequence ID" value="NZ_CAKLPZ010000004.1"/>
</dbReference>
<proteinExistence type="inferred from homology"/>
<keyword evidence="4" id="KW-0378">Hydrolase</keyword>
<comment type="caution">
    <text evidence="6">The sequence shown here is derived from an EMBL/GenBank/DDBJ whole genome shotgun (WGS) entry which is preliminary data.</text>
</comment>
<protein>
    <submittedName>
        <fullName evidence="6">Uncharacterized protein</fullName>
    </submittedName>
</protein>
<evidence type="ECO:0000256" key="3">
    <source>
        <dbReference type="ARBA" id="ARBA00022722"/>
    </source>
</evidence>
<dbReference type="SUPFAM" id="SSF116842">
    <property type="entry name" value="XseB-like"/>
    <property type="match status" value="1"/>
</dbReference>
<gene>
    <name evidence="6" type="ORF">LEM8419_03116</name>
</gene>
<keyword evidence="2" id="KW-0963">Cytoplasm</keyword>